<reference evidence="2" key="1">
    <citation type="journal article" date="2021" name="G3 (Bethesda)">
        <title>Genome and transcriptome analysis of the beet armyworm Spodoptera exigua reveals targets for pest control. .</title>
        <authorList>
            <person name="Simon S."/>
            <person name="Breeschoten T."/>
            <person name="Jansen H.J."/>
            <person name="Dirks R.P."/>
            <person name="Schranz M.E."/>
            <person name="Ros V.I.D."/>
        </authorList>
    </citation>
    <scope>NUCLEOTIDE SEQUENCE</scope>
    <source>
        <strain evidence="2">TB_SE_WUR_2020</strain>
    </source>
</reference>
<protein>
    <submittedName>
        <fullName evidence="2">Uncharacterized protein</fullName>
    </submittedName>
</protein>
<dbReference type="EMBL" id="JACEFF010000289">
    <property type="protein sequence ID" value="KAH9640233.1"/>
    <property type="molecule type" value="Genomic_DNA"/>
</dbReference>
<dbReference type="Proteomes" id="UP000814243">
    <property type="component" value="Unassembled WGS sequence"/>
</dbReference>
<feature type="region of interest" description="Disordered" evidence="1">
    <location>
        <begin position="1"/>
        <end position="68"/>
    </location>
</feature>
<comment type="caution">
    <text evidence="2">The sequence shown here is derived from an EMBL/GenBank/DDBJ whole genome shotgun (WGS) entry which is preliminary data.</text>
</comment>
<sequence length="108" mass="11219">MADRRAGADLAQASQGPAKRRAAPASDRGTRRTVPARSAGSSCGQAHSTHCTRTHSLSQSVAVGRSREGARRYALANGRCVTEAAAAEAGGYIAPSDVTTATSRMRRH</sequence>
<gene>
    <name evidence="2" type="ORF">HF086_013432</name>
</gene>
<proteinExistence type="predicted"/>
<evidence type="ECO:0000313" key="2">
    <source>
        <dbReference type="EMBL" id="KAH9640233.1"/>
    </source>
</evidence>
<dbReference type="AlphaFoldDB" id="A0A922SKA5"/>
<evidence type="ECO:0000313" key="3">
    <source>
        <dbReference type="Proteomes" id="UP000814243"/>
    </source>
</evidence>
<organism evidence="2 3">
    <name type="scientific">Spodoptera exigua</name>
    <name type="common">Beet armyworm</name>
    <name type="synonym">Noctua fulgens</name>
    <dbReference type="NCBI Taxonomy" id="7107"/>
    <lineage>
        <taxon>Eukaryota</taxon>
        <taxon>Metazoa</taxon>
        <taxon>Ecdysozoa</taxon>
        <taxon>Arthropoda</taxon>
        <taxon>Hexapoda</taxon>
        <taxon>Insecta</taxon>
        <taxon>Pterygota</taxon>
        <taxon>Neoptera</taxon>
        <taxon>Endopterygota</taxon>
        <taxon>Lepidoptera</taxon>
        <taxon>Glossata</taxon>
        <taxon>Ditrysia</taxon>
        <taxon>Noctuoidea</taxon>
        <taxon>Noctuidae</taxon>
        <taxon>Amphipyrinae</taxon>
        <taxon>Spodoptera</taxon>
    </lineage>
</organism>
<feature type="compositionally biased region" description="Polar residues" evidence="1">
    <location>
        <begin position="39"/>
        <end position="61"/>
    </location>
</feature>
<accession>A0A922SKA5</accession>
<name>A0A922SKA5_SPOEX</name>
<evidence type="ECO:0000256" key="1">
    <source>
        <dbReference type="SAM" id="MobiDB-lite"/>
    </source>
</evidence>